<evidence type="ECO:0000313" key="2">
    <source>
        <dbReference type="EMBL" id="KAA0198161.1"/>
    </source>
</evidence>
<dbReference type="Gene3D" id="1.20.960.40">
    <property type="match status" value="1"/>
</dbReference>
<dbReference type="EMBL" id="LUCM01001910">
    <property type="protein sequence ID" value="KAA0198161.1"/>
    <property type="molecule type" value="Genomic_DNA"/>
</dbReference>
<sequence>MATVEDLRRAIRDNLAKRDVLNKIKAEVFCEVFSEMSEFVSSTNQGGTYELSDIRFIVQELILEYLKFEGLEFTESVFRRESGHGELKTSRRTLCQTLNLRPLVNVRALQNLNTAEQQHQQQQQQQQPQQLAQASLAVEKPVPLLYYLVNALKEHPNLLSFQPEQATGICNFSTT</sequence>
<dbReference type="InterPro" id="IPR018993">
    <property type="entry name" value="FOP_dimerisation-dom_N"/>
</dbReference>
<feature type="domain" description="FGFR1 oncogene partner (FOP) N-terminal dimerisation" evidence="1">
    <location>
        <begin position="57"/>
        <end position="100"/>
    </location>
</feature>
<dbReference type="PROSITE" id="PS50896">
    <property type="entry name" value="LISH"/>
    <property type="match status" value="1"/>
</dbReference>
<accession>A0A8E0S7H8</accession>
<protein>
    <submittedName>
        <fullName evidence="2">LisH domain-containing protein FOPNL</fullName>
    </submittedName>
</protein>
<dbReference type="OrthoDB" id="5970631at2759"/>
<name>A0A8E0S7H8_9TREM</name>
<keyword evidence="3" id="KW-1185">Reference proteome</keyword>
<evidence type="ECO:0000259" key="1">
    <source>
        <dbReference type="Pfam" id="PF09398"/>
    </source>
</evidence>
<proteinExistence type="predicted"/>
<reference evidence="2" key="1">
    <citation type="submission" date="2019-05" db="EMBL/GenBank/DDBJ databases">
        <title>Annotation for the trematode Fasciolopsis buski.</title>
        <authorList>
            <person name="Choi Y.-J."/>
        </authorList>
    </citation>
    <scope>NUCLEOTIDE SEQUENCE</scope>
    <source>
        <strain evidence="2">HT</strain>
        <tissue evidence="2">Whole worm</tissue>
    </source>
</reference>
<gene>
    <name evidence="2" type="ORF">FBUS_02228</name>
</gene>
<dbReference type="AlphaFoldDB" id="A0A8E0S7H8"/>
<organism evidence="2 3">
    <name type="scientific">Fasciolopsis buskii</name>
    <dbReference type="NCBI Taxonomy" id="27845"/>
    <lineage>
        <taxon>Eukaryota</taxon>
        <taxon>Metazoa</taxon>
        <taxon>Spiralia</taxon>
        <taxon>Lophotrochozoa</taxon>
        <taxon>Platyhelminthes</taxon>
        <taxon>Trematoda</taxon>
        <taxon>Digenea</taxon>
        <taxon>Plagiorchiida</taxon>
        <taxon>Echinostomata</taxon>
        <taxon>Echinostomatoidea</taxon>
        <taxon>Fasciolidae</taxon>
        <taxon>Fasciolopsis</taxon>
    </lineage>
</organism>
<dbReference type="InterPro" id="IPR006594">
    <property type="entry name" value="LisH"/>
</dbReference>
<dbReference type="GO" id="GO:0034453">
    <property type="term" value="P:microtubule anchoring"/>
    <property type="evidence" value="ECO:0007669"/>
    <property type="project" value="InterPro"/>
</dbReference>
<dbReference type="Pfam" id="PF09398">
    <property type="entry name" value="FOP_dimer"/>
    <property type="match status" value="1"/>
</dbReference>
<comment type="caution">
    <text evidence="2">The sequence shown here is derived from an EMBL/GenBank/DDBJ whole genome shotgun (WGS) entry which is preliminary data.</text>
</comment>
<dbReference type="GO" id="GO:0005815">
    <property type="term" value="C:microtubule organizing center"/>
    <property type="evidence" value="ECO:0007669"/>
    <property type="project" value="InterPro"/>
</dbReference>
<dbReference type="Proteomes" id="UP000728185">
    <property type="component" value="Unassembled WGS sequence"/>
</dbReference>
<evidence type="ECO:0000313" key="3">
    <source>
        <dbReference type="Proteomes" id="UP000728185"/>
    </source>
</evidence>